<evidence type="ECO:0000313" key="3">
    <source>
        <dbReference type="Proteomes" id="UP000037035"/>
    </source>
</evidence>
<evidence type="ECO:0000313" key="2">
    <source>
        <dbReference type="EMBL" id="KNZ54967.1"/>
    </source>
</evidence>
<accession>A0A0L6V382</accession>
<keyword evidence="3" id="KW-1185">Reference proteome</keyword>
<feature type="domain" description="Retrovirus-related Pol polyprotein from transposon TNT 1-94-like beta-barrel" evidence="1">
    <location>
        <begin position="307"/>
        <end position="386"/>
    </location>
</feature>
<dbReference type="OrthoDB" id="3599317at2759"/>
<dbReference type="Pfam" id="PF22936">
    <property type="entry name" value="Pol_BBD"/>
    <property type="match status" value="1"/>
</dbReference>
<comment type="caution">
    <text evidence="2">The sequence shown here is derived from an EMBL/GenBank/DDBJ whole genome shotgun (WGS) entry which is preliminary data.</text>
</comment>
<reference evidence="2 3" key="1">
    <citation type="submission" date="2015-08" db="EMBL/GenBank/DDBJ databases">
        <title>Next Generation Sequencing and Analysis of the Genome of Puccinia sorghi L Schw, the Causal Agent of Maize Common Rust.</title>
        <authorList>
            <person name="Rochi L."/>
            <person name="Burguener G."/>
            <person name="Darino M."/>
            <person name="Turjanski A."/>
            <person name="Kreff E."/>
            <person name="Dieguez M.J."/>
            <person name="Sacco F."/>
        </authorList>
    </citation>
    <scope>NUCLEOTIDE SEQUENCE [LARGE SCALE GENOMIC DNA]</scope>
    <source>
        <strain evidence="2 3">RO10H11247</strain>
    </source>
</reference>
<name>A0A0L6V382_9BASI</name>
<evidence type="ECO:0000259" key="1">
    <source>
        <dbReference type="Pfam" id="PF22936"/>
    </source>
</evidence>
<dbReference type="Proteomes" id="UP000037035">
    <property type="component" value="Unassembled WGS sequence"/>
</dbReference>
<dbReference type="VEuPathDB" id="FungiDB:VP01_2804g1"/>
<dbReference type="AlphaFoldDB" id="A0A0L6V382"/>
<dbReference type="InterPro" id="IPR054722">
    <property type="entry name" value="PolX-like_BBD"/>
</dbReference>
<sequence length="495" mass="55339">MADSGANRGPPDPLHRLAKSTKNNGFRQAMLKAALHTTPQLTDENYSVWKDKMSGLLELRGVLDALKSPNTALTNNENAELKLLLISKMDTVTHNNFINADNRNSAKEIWKSVKERFASSQSSNRARIFNDFLYLTFKEDAVDSFITEFRVSIKKMIDVGIDLPQDILAYLVLFKFPASLQLLKRQIMHSDKDLKVEFVCNHLTQFNNEAKAKTRDKGPSEAALPVKTRDQATIKKVLDAQRVLTIPSKTPITRVMLAGIYIRKRRRTGGVKIRKKGKSNKDKNQVNYYMSLVMLWINPGDPKSRIILNSGASAHIFNDKQYFSRLELNDLDVIKTGKENATLAIKGIGEFTLRWKNRILKLQNCLFVPDIVINLISPGCLDKKGCSVSEKNGCFKVSKSSQLVLQGSVKGGLYSVDEPTAVGSAESIHFTTAPQTLQEIHESFGHASIGIIDPFIPKLITSEEKLLFECKSCVLEKITKKPFKGISTTASKPLL</sequence>
<organism evidence="2 3">
    <name type="scientific">Puccinia sorghi</name>
    <dbReference type="NCBI Taxonomy" id="27349"/>
    <lineage>
        <taxon>Eukaryota</taxon>
        <taxon>Fungi</taxon>
        <taxon>Dikarya</taxon>
        <taxon>Basidiomycota</taxon>
        <taxon>Pucciniomycotina</taxon>
        <taxon>Pucciniomycetes</taxon>
        <taxon>Pucciniales</taxon>
        <taxon>Pucciniaceae</taxon>
        <taxon>Puccinia</taxon>
    </lineage>
</organism>
<dbReference type="EMBL" id="LAVV01007729">
    <property type="protein sequence ID" value="KNZ54967.1"/>
    <property type="molecule type" value="Genomic_DNA"/>
</dbReference>
<dbReference type="Pfam" id="PF14223">
    <property type="entry name" value="Retrotran_gag_2"/>
    <property type="match status" value="1"/>
</dbReference>
<proteinExistence type="predicted"/>
<protein>
    <recommendedName>
        <fullName evidence="1">Retrovirus-related Pol polyprotein from transposon TNT 1-94-like beta-barrel domain-containing protein</fullName>
    </recommendedName>
</protein>
<gene>
    <name evidence="2" type="ORF">VP01_2804g1</name>
</gene>